<dbReference type="InterPro" id="IPR000504">
    <property type="entry name" value="RRM_dom"/>
</dbReference>
<dbReference type="CDD" id="cd12418">
    <property type="entry name" value="RRM_Aly_REF_like"/>
    <property type="match status" value="1"/>
</dbReference>
<name>A0A9W9TRX0_9EURO</name>
<dbReference type="PANTHER" id="PTHR19965">
    <property type="entry name" value="RNA AND EXPORT FACTOR BINDING PROTEIN"/>
    <property type="match status" value="1"/>
</dbReference>
<dbReference type="PROSITE" id="PS50102">
    <property type="entry name" value="RRM"/>
    <property type="match status" value="1"/>
</dbReference>
<gene>
    <name evidence="5" type="ORF">N7468_003546</name>
</gene>
<dbReference type="AlphaFoldDB" id="A0A9W9TRX0"/>
<dbReference type="InterPro" id="IPR012677">
    <property type="entry name" value="Nucleotide-bd_a/b_plait_sf"/>
</dbReference>
<dbReference type="SUPFAM" id="SSF54928">
    <property type="entry name" value="RNA-binding domain, RBD"/>
    <property type="match status" value="1"/>
</dbReference>
<feature type="compositionally biased region" description="Basic and acidic residues" evidence="3">
    <location>
        <begin position="156"/>
        <end position="181"/>
    </location>
</feature>
<dbReference type="InterPro" id="IPR051229">
    <property type="entry name" value="ALYREF_mRNA_export"/>
</dbReference>
<keyword evidence="1 2" id="KW-0694">RNA-binding</keyword>
<reference evidence="5" key="1">
    <citation type="submission" date="2022-11" db="EMBL/GenBank/DDBJ databases">
        <authorList>
            <person name="Petersen C."/>
        </authorList>
    </citation>
    <scope>NUCLEOTIDE SEQUENCE</scope>
    <source>
        <strain evidence="5">IBT 19713</strain>
    </source>
</reference>
<evidence type="ECO:0000259" key="4">
    <source>
        <dbReference type="PROSITE" id="PS50102"/>
    </source>
</evidence>
<accession>A0A9W9TRX0</accession>
<feature type="compositionally biased region" description="Low complexity" evidence="3">
    <location>
        <begin position="236"/>
        <end position="250"/>
    </location>
</feature>
<evidence type="ECO:0000256" key="3">
    <source>
        <dbReference type="SAM" id="MobiDB-lite"/>
    </source>
</evidence>
<comment type="caution">
    <text evidence="5">The sequence shown here is derived from an EMBL/GenBank/DDBJ whole genome shotgun (WGS) entry which is preliminary data.</text>
</comment>
<dbReference type="InterPro" id="IPR035979">
    <property type="entry name" value="RBD_domain_sf"/>
</dbReference>
<dbReference type="GO" id="GO:0003729">
    <property type="term" value="F:mRNA binding"/>
    <property type="evidence" value="ECO:0007669"/>
    <property type="project" value="TreeGrafter"/>
</dbReference>
<dbReference type="Proteomes" id="UP001150941">
    <property type="component" value="Unassembled WGS sequence"/>
</dbReference>
<dbReference type="EMBL" id="JAPQKS010000003">
    <property type="protein sequence ID" value="KAJ5238927.1"/>
    <property type="molecule type" value="Genomic_DNA"/>
</dbReference>
<dbReference type="Gene3D" id="3.30.70.330">
    <property type="match status" value="1"/>
</dbReference>
<sequence>MEQSYAHDNVDLNLDWVHDKFDDTRDGRPSHGSNRYHRSASAERGGPALTKVRVSNLHYDITESDLKGLFGEIGPVSNLEILYDRAGRSEGVALVTYTYLRDAKRSVEEFHKANAKGQPIYLSLVRDAPERSSRTSLFDRIERPRDARSLSPGGDDGERRNARGRGRRSDTTRPAPDHIDRYVPGNRSPAATVVPAAEGVPQCTPRKTQEELDQEMEDYWGGNAGGDAEKQPEPAAPVAAADAVPAVPATVDDDIDMIE</sequence>
<feature type="region of interest" description="Disordered" evidence="3">
    <location>
        <begin position="132"/>
        <end position="259"/>
    </location>
</feature>
<dbReference type="PANTHER" id="PTHR19965:SF82">
    <property type="entry name" value="THO COMPLEX SUBUNIT 4"/>
    <property type="match status" value="1"/>
</dbReference>
<organism evidence="5 6">
    <name type="scientific">Penicillium chermesinum</name>
    <dbReference type="NCBI Taxonomy" id="63820"/>
    <lineage>
        <taxon>Eukaryota</taxon>
        <taxon>Fungi</taxon>
        <taxon>Dikarya</taxon>
        <taxon>Ascomycota</taxon>
        <taxon>Pezizomycotina</taxon>
        <taxon>Eurotiomycetes</taxon>
        <taxon>Eurotiomycetidae</taxon>
        <taxon>Eurotiales</taxon>
        <taxon>Aspergillaceae</taxon>
        <taxon>Penicillium</taxon>
    </lineage>
</organism>
<evidence type="ECO:0000256" key="2">
    <source>
        <dbReference type="PROSITE-ProRule" id="PRU00176"/>
    </source>
</evidence>
<feature type="compositionally biased region" description="Basic and acidic residues" evidence="3">
    <location>
        <begin position="132"/>
        <end position="148"/>
    </location>
</feature>
<feature type="region of interest" description="Disordered" evidence="3">
    <location>
        <begin position="24"/>
        <end position="45"/>
    </location>
</feature>
<proteinExistence type="predicted"/>
<protein>
    <submittedName>
        <fullName evidence="5">RNA binding domain protein</fullName>
    </submittedName>
</protein>
<dbReference type="RefSeq" id="XP_058331846.1">
    <property type="nucleotide sequence ID" value="XM_058472843.1"/>
</dbReference>
<feature type="domain" description="RRM" evidence="4">
    <location>
        <begin position="50"/>
        <end position="127"/>
    </location>
</feature>
<evidence type="ECO:0000313" key="5">
    <source>
        <dbReference type="EMBL" id="KAJ5238927.1"/>
    </source>
</evidence>
<dbReference type="OrthoDB" id="5382468at2759"/>
<dbReference type="GO" id="GO:0005634">
    <property type="term" value="C:nucleus"/>
    <property type="evidence" value="ECO:0007669"/>
    <property type="project" value="TreeGrafter"/>
</dbReference>
<reference evidence="5" key="2">
    <citation type="journal article" date="2023" name="IMA Fungus">
        <title>Comparative genomic study of the Penicillium genus elucidates a diverse pangenome and 15 lateral gene transfer events.</title>
        <authorList>
            <person name="Petersen C."/>
            <person name="Sorensen T."/>
            <person name="Nielsen M.R."/>
            <person name="Sondergaard T.E."/>
            <person name="Sorensen J.L."/>
            <person name="Fitzpatrick D.A."/>
            <person name="Frisvad J.C."/>
            <person name="Nielsen K.L."/>
        </authorList>
    </citation>
    <scope>NUCLEOTIDE SEQUENCE</scope>
    <source>
        <strain evidence="5">IBT 19713</strain>
    </source>
</reference>
<dbReference type="GeneID" id="83200146"/>
<dbReference type="SMART" id="SM00360">
    <property type="entry name" value="RRM"/>
    <property type="match status" value="1"/>
</dbReference>
<evidence type="ECO:0000256" key="1">
    <source>
        <dbReference type="ARBA" id="ARBA00022884"/>
    </source>
</evidence>
<evidence type="ECO:0000313" key="6">
    <source>
        <dbReference type="Proteomes" id="UP001150941"/>
    </source>
</evidence>
<dbReference type="Pfam" id="PF00076">
    <property type="entry name" value="RRM_1"/>
    <property type="match status" value="1"/>
</dbReference>
<keyword evidence="6" id="KW-1185">Reference proteome</keyword>